<gene>
    <name evidence="2" type="ORF">F2Q69_00052996</name>
</gene>
<dbReference type="AlphaFoldDB" id="A0A8S9N5U7"/>
<name>A0A8S9N5U7_BRACR</name>
<proteinExistence type="predicted"/>
<accession>A0A8S9N5U7</accession>
<feature type="region of interest" description="Disordered" evidence="1">
    <location>
        <begin position="68"/>
        <end position="144"/>
    </location>
</feature>
<evidence type="ECO:0000313" key="3">
    <source>
        <dbReference type="Proteomes" id="UP000712600"/>
    </source>
</evidence>
<feature type="compositionally biased region" description="Polar residues" evidence="1">
    <location>
        <begin position="91"/>
        <end position="105"/>
    </location>
</feature>
<evidence type="ECO:0000256" key="1">
    <source>
        <dbReference type="SAM" id="MobiDB-lite"/>
    </source>
</evidence>
<sequence>MEDLGNNEALMTIMSTLDHMSRKFDLYEGRFEMIDLRFDFYEVQNIPNMDQKTLMKASVDEHLKLLGVKESDKNSDNLSKGPEQSLELASPQPNTQQKSVNSPITVATPAKSAATPEAKVVATADKDAAKKREEAALTKKDAAAKKREEAALKRKEEAEKKKKTC</sequence>
<evidence type="ECO:0000313" key="2">
    <source>
        <dbReference type="EMBL" id="KAF3488080.1"/>
    </source>
</evidence>
<dbReference type="Proteomes" id="UP000712600">
    <property type="component" value="Unassembled WGS sequence"/>
</dbReference>
<organism evidence="2 3">
    <name type="scientific">Brassica cretica</name>
    <name type="common">Mustard</name>
    <dbReference type="NCBI Taxonomy" id="69181"/>
    <lineage>
        <taxon>Eukaryota</taxon>
        <taxon>Viridiplantae</taxon>
        <taxon>Streptophyta</taxon>
        <taxon>Embryophyta</taxon>
        <taxon>Tracheophyta</taxon>
        <taxon>Spermatophyta</taxon>
        <taxon>Magnoliopsida</taxon>
        <taxon>eudicotyledons</taxon>
        <taxon>Gunneridae</taxon>
        <taxon>Pentapetalae</taxon>
        <taxon>rosids</taxon>
        <taxon>malvids</taxon>
        <taxon>Brassicales</taxon>
        <taxon>Brassicaceae</taxon>
        <taxon>Brassiceae</taxon>
        <taxon>Brassica</taxon>
    </lineage>
</organism>
<reference evidence="2" key="1">
    <citation type="submission" date="2019-12" db="EMBL/GenBank/DDBJ databases">
        <title>Genome sequencing and annotation of Brassica cretica.</title>
        <authorList>
            <person name="Studholme D.J."/>
            <person name="Sarris P."/>
        </authorList>
    </citation>
    <scope>NUCLEOTIDE SEQUENCE</scope>
    <source>
        <strain evidence="2">PFS-109/04</strain>
        <tissue evidence="2">Leaf</tissue>
    </source>
</reference>
<feature type="compositionally biased region" description="Basic and acidic residues" evidence="1">
    <location>
        <begin position="124"/>
        <end position="144"/>
    </location>
</feature>
<protein>
    <submittedName>
        <fullName evidence="2">Uncharacterized protein</fullName>
    </submittedName>
</protein>
<comment type="caution">
    <text evidence="2">The sequence shown here is derived from an EMBL/GenBank/DDBJ whole genome shotgun (WGS) entry which is preliminary data.</text>
</comment>
<dbReference type="EMBL" id="QGKX02002183">
    <property type="protein sequence ID" value="KAF3488080.1"/>
    <property type="molecule type" value="Genomic_DNA"/>
</dbReference>